<name>A0A410KKN5_9TRAC</name>
<dbReference type="EMBL" id="MG272482">
    <property type="protein sequence ID" value="QAR48745.1"/>
    <property type="molecule type" value="Genomic_DNA"/>
</dbReference>
<comment type="function">
    <text evidence="10 11">F(1)F(0) ATP synthase produces ATP from ADP in the presence of a proton or sodium gradient. F-type ATPases consist of two structural domains, F(1) containing the extramembraneous catalytic core and F(0) containing the membrane proton channel, linked together by a central stalk and a peripheral stalk. During catalysis, ATP synthesis in the catalytic domain of F(1) is coupled via a rotary mechanism of the central stalk subunits to proton translocation.</text>
</comment>
<keyword evidence="5 11" id="KW-0375">Hydrogen ion transport</keyword>
<keyword evidence="2 11" id="KW-0813">Transport</keyword>
<evidence type="ECO:0000256" key="3">
    <source>
        <dbReference type="ARBA" id="ARBA00022547"/>
    </source>
</evidence>
<dbReference type="Pfam" id="PF00430">
    <property type="entry name" value="ATP-synt_B"/>
    <property type="match status" value="1"/>
</dbReference>
<evidence type="ECO:0000256" key="6">
    <source>
        <dbReference type="ARBA" id="ARBA00022989"/>
    </source>
</evidence>
<comment type="subunit">
    <text evidence="11">F-type ATPases have 2 components, F(1) - the catalytic core - and F(0) - the membrane proton channel. F(1) has five subunits: alpha(3), beta(3), gamma(1), delta(1), epsilon(1). F(0) has four main subunits: a(1), b(1), b'(1) and c(10-14). The alpha and beta chains form an alternating ring which encloses part of the gamma chain. F(1) is attached to F(0) by a central stalk formed by the gamma and epsilon chains, while a peripheral stalk is formed by the delta, b and b' chains.</text>
</comment>
<dbReference type="PANTHER" id="PTHR34264">
    <property type="entry name" value="ATP SYNTHASE SUBUNIT B, CHLOROPLASTIC"/>
    <property type="match status" value="1"/>
</dbReference>
<geneLocation type="chloroplast" evidence="14"/>
<dbReference type="HAMAP" id="MF_01398">
    <property type="entry name" value="ATP_synth_b_bprime"/>
    <property type="match status" value="1"/>
</dbReference>
<evidence type="ECO:0000256" key="8">
    <source>
        <dbReference type="ARBA" id="ARBA00023136"/>
    </source>
</evidence>
<keyword evidence="4 11" id="KW-0812">Transmembrane</keyword>
<dbReference type="GO" id="GO:0046933">
    <property type="term" value="F:proton-transporting ATP synthase activity, rotational mechanism"/>
    <property type="evidence" value="ECO:0007669"/>
    <property type="project" value="UniProtKB-UniRule"/>
</dbReference>
<gene>
    <name evidence="11 14" type="primary">atpF</name>
</gene>
<feature type="coiled-coil region" evidence="13">
    <location>
        <begin position="62"/>
        <end position="96"/>
    </location>
</feature>
<evidence type="ECO:0000256" key="9">
    <source>
        <dbReference type="ARBA" id="ARBA00023310"/>
    </source>
</evidence>
<reference evidence="14" key="2">
    <citation type="journal article" date="2019" name="J. ISSAAS">
        <title>Direct Repeats Co-occur with Few Short Dispersed Repeats in Plastid Genome of A Spikemoss, Selaginella vardei (Selaginellaceae, Lycophyta).</title>
        <authorList>
            <person name="Zhang H.-R."/>
            <person name="Zhang X.-C."/>
            <person name="Xiang Q.-P."/>
        </authorList>
    </citation>
    <scope>NUCLEOTIDE SEQUENCE</scope>
</reference>
<evidence type="ECO:0000256" key="12">
    <source>
        <dbReference type="RuleBase" id="RU003848"/>
    </source>
</evidence>
<evidence type="ECO:0000256" key="10">
    <source>
        <dbReference type="ARBA" id="ARBA00025198"/>
    </source>
</evidence>
<evidence type="ECO:0000313" key="14">
    <source>
        <dbReference type="EMBL" id="QAR48745.1"/>
    </source>
</evidence>
<dbReference type="PANTHER" id="PTHR34264:SF3">
    <property type="entry name" value="ATP SYNTHASE SUBUNIT B, CHLOROPLASTIC"/>
    <property type="match status" value="1"/>
</dbReference>
<reference evidence="14" key="1">
    <citation type="submission" date="2017-10" db="EMBL/GenBank/DDBJ databases">
        <authorList>
            <person name="Zhang H."/>
            <person name="Zhang X."/>
        </authorList>
    </citation>
    <scope>NUCLEOTIDE SEQUENCE</scope>
</reference>
<comment type="function">
    <text evidence="11">Component of the F(0) channel, it forms part of the peripheral stalk, linking F(1) to F(0).</text>
</comment>
<dbReference type="CDD" id="cd06503">
    <property type="entry name" value="ATP-synt_Fo_b"/>
    <property type="match status" value="1"/>
</dbReference>
<keyword evidence="13" id="KW-0175">Coiled coil</keyword>
<proteinExistence type="inferred from homology"/>
<comment type="subcellular location">
    <subcellularLocation>
        <location evidence="1">Membrane</location>
        <topology evidence="1">Single-pass membrane protein</topology>
    </subcellularLocation>
    <subcellularLocation>
        <location evidence="11">Plastid</location>
        <location evidence="11">Chloroplast thylakoid membrane</location>
        <topology evidence="11">Single-pass membrane protein</topology>
    </subcellularLocation>
</comment>
<dbReference type="AlphaFoldDB" id="A0A410KKN5"/>
<evidence type="ECO:0000256" key="5">
    <source>
        <dbReference type="ARBA" id="ARBA00022781"/>
    </source>
</evidence>
<protein>
    <recommendedName>
        <fullName evidence="11">ATP synthase subunit b, chloroplastic</fullName>
    </recommendedName>
    <alternativeName>
        <fullName evidence="11">ATP synthase F(0) sector subunit b</fullName>
    </alternativeName>
    <alternativeName>
        <fullName evidence="11">ATPase subunit I</fullName>
    </alternativeName>
</protein>
<sequence>MVDVVDPAITAYRPAAGFALNTNPLETNLINLGVVLALLAYPGRGVLSNSLGNRERTILNTIRDAEARYKEATDRLDQARMRLRRAKVRADEIRVNGIFRMQEEKQDLVRSADGDSKRLEYSKNATICLEEHKATEQVCRQVSRLALDRALKALITRSSDELQLRMIDHNIGLLRNVKQKKMTD</sequence>
<keyword evidence="6 11" id="KW-1133">Transmembrane helix</keyword>
<evidence type="ECO:0000256" key="4">
    <source>
        <dbReference type="ARBA" id="ARBA00022692"/>
    </source>
</evidence>
<evidence type="ECO:0000256" key="11">
    <source>
        <dbReference type="HAMAP-Rule" id="MF_01398"/>
    </source>
</evidence>
<keyword evidence="11" id="KW-0793">Thylakoid</keyword>
<comment type="miscellaneous">
    <text evidence="11">In plastids the F-type ATPase is also known as CF(1)CF(0).</text>
</comment>
<accession>A0A410KKN5</accession>
<keyword evidence="8 11" id="KW-0472">Membrane</keyword>
<keyword evidence="9 11" id="KW-0066">ATP synthesis</keyword>
<evidence type="ECO:0000256" key="2">
    <source>
        <dbReference type="ARBA" id="ARBA00022448"/>
    </source>
</evidence>
<evidence type="ECO:0000256" key="13">
    <source>
        <dbReference type="SAM" id="Coils"/>
    </source>
</evidence>
<evidence type="ECO:0000256" key="1">
    <source>
        <dbReference type="ARBA" id="ARBA00004167"/>
    </source>
</evidence>
<dbReference type="GeneID" id="39332224"/>
<keyword evidence="3 11" id="KW-0138">CF(0)</keyword>
<dbReference type="InterPro" id="IPR002146">
    <property type="entry name" value="ATP_synth_b/b'su_bac/chlpt"/>
</dbReference>
<evidence type="ECO:0000256" key="7">
    <source>
        <dbReference type="ARBA" id="ARBA00023065"/>
    </source>
</evidence>
<keyword evidence="14" id="KW-0934">Plastid</keyword>
<dbReference type="RefSeq" id="YP_009561325.1">
    <property type="nucleotide sequence ID" value="NC_041099.1"/>
</dbReference>
<comment type="similarity">
    <text evidence="11 12">Belongs to the ATPase B chain family.</text>
</comment>
<keyword evidence="14" id="KW-0150">Chloroplast</keyword>
<organism evidence="14">
    <name type="scientific">Selaginella vardei</name>
    <dbReference type="NCBI Taxonomy" id="189576"/>
    <lineage>
        <taxon>Eukaryota</taxon>
        <taxon>Viridiplantae</taxon>
        <taxon>Streptophyta</taxon>
        <taxon>Embryophyta</taxon>
        <taxon>Tracheophyta</taxon>
        <taxon>Lycopodiopsida</taxon>
        <taxon>Selaginellales</taxon>
        <taxon>Selaginellaceae</taxon>
        <taxon>Selaginella</taxon>
    </lineage>
</organism>
<keyword evidence="7 11" id="KW-0406">Ion transport</keyword>
<dbReference type="GO" id="GO:0009535">
    <property type="term" value="C:chloroplast thylakoid membrane"/>
    <property type="evidence" value="ECO:0007669"/>
    <property type="project" value="UniProtKB-SubCell"/>
</dbReference>
<dbReference type="GO" id="GO:0045259">
    <property type="term" value="C:proton-transporting ATP synthase complex"/>
    <property type="evidence" value="ECO:0007669"/>
    <property type="project" value="UniProtKB-KW"/>
</dbReference>